<protein>
    <submittedName>
        <fullName evidence="2">ASCH domain-containing protein</fullName>
    </submittedName>
</protein>
<dbReference type="PIRSF" id="PIRSF021320">
    <property type="entry name" value="DUF984"/>
    <property type="match status" value="1"/>
</dbReference>
<dbReference type="SUPFAM" id="SSF88697">
    <property type="entry name" value="PUA domain-like"/>
    <property type="match status" value="1"/>
</dbReference>
<gene>
    <name evidence="2" type="ORF">ACFPOC_15760</name>
</gene>
<evidence type="ECO:0000313" key="2">
    <source>
        <dbReference type="EMBL" id="MFC5567870.1"/>
    </source>
</evidence>
<dbReference type="PANTHER" id="PTHR39203:SF1">
    <property type="entry name" value="CYTOPLASMIC PROTEIN"/>
    <property type="match status" value="1"/>
</dbReference>
<dbReference type="Proteomes" id="UP001596056">
    <property type="component" value="Unassembled WGS sequence"/>
</dbReference>
<dbReference type="Gene3D" id="3.10.400.10">
    <property type="entry name" value="Sulfate adenylyltransferase"/>
    <property type="match status" value="1"/>
</dbReference>
<comment type="caution">
    <text evidence="2">The sequence shown here is derived from an EMBL/GenBank/DDBJ whole genome shotgun (WGS) entry which is preliminary data.</text>
</comment>
<sequence>MSPEARAFWAACRAARPGPGDEEPDVFAFGDSPEMAEELGLLVLHGPKRATAGLLRDFEADGTALPRPGGHLVVLGGDGRPLAVIRTVEVRVGPLSSVDEAFAWDEGEGERTRDDWLDGHRRFFRRQAEREGFAFSDDIATVFERFELVWPAGSVTGA</sequence>
<dbReference type="InterPro" id="IPR009326">
    <property type="entry name" value="DUF984"/>
</dbReference>
<name>A0ABW0SG63_9RHOB</name>
<keyword evidence="3" id="KW-1185">Reference proteome</keyword>
<dbReference type="RefSeq" id="WP_209839730.1">
    <property type="nucleotide sequence ID" value="NZ_JAGGJP010000005.1"/>
</dbReference>
<dbReference type="InterPro" id="IPR007374">
    <property type="entry name" value="ASCH_domain"/>
</dbReference>
<proteinExistence type="predicted"/>
<dbReference type="InterPro" id="IPR015947">
    <property type="entry name" value="PUA-like_sf"/>
</dbReference>
<dbReference type="SMART" id="SM01022">
    <property type="entry name" value="ASCH"/>
    <property type="match status" value="1"/>
</dbReference>
<accession>A0ABW0SG63</accession>
<dbReference type="EMBL" id="JBHSNA010000021">
    <property type="protein sequence ID" value="MFC5567870.1"/>
    <property type="molecule type" value="Genomic_DNA"/>
</dbReference>
<dbReference type="Pfam" id="PF04266">
    <property type="entry name" value="ASCH"/>
    <property type="match status" value="1"/>
</dbReference>
<dbReference type="CDD" id="cd06553">
    <property type="entry name" value="ASCH_Ef3133_like"/>
    <property type="match status" value="1"/>
</dbReference>
<dbReference type="PANTHER" id="PTHR39203">
    <property type="entry name" value="CYTOPLASMIC PROTEIN-RELATED"/>
    <property type="match status" value="1"/>
</dbReference>
<feature type="domain" description="ASCH" evidence="1">
    <location>
        <begin position="27"/>
        <end position="150"/>
    </location>
</feature>
<evidence type="ECO:0000259" key="1">
    <source>
        <dbReference type="SMART" id="SM01022"/>
    </source>
</evidence>
<reference evidence="3" key="1">
    <citation type="journal article" date="2019" name="Int. J. Syst. Evol. Microbiol.">
        <title>The Global Catalogue of Microorganisms (GCM) 10K type strain sequencing project: providing services to taxonomists for standard genome sequencing and annotation.</title>
        <authorList>
            <consortium name="The Broad Institute Genomics Platform"/>
            <consortium name="The Broad Institute Genome Sequencing Center for Infectious Disease"/>
            <person name="Wu L."/>
            <person name="Ma J."/>
        </authorList>
    </citation>
    <scope>NUCLEOTIDE SEQUENCE [LARGE SCALE GENOMIC DNA]</scope>
    <source>
        <strain evidence="3">KACC 11588</strain>
    </source>
</reference>
<evidence type="ECO:0000313" key="3">
    <source>
        <dbReference type="Proteomes" id="UP001596056"/>
    </source>
</evidence>
<organism evidence="2 3">
    <name type="scientific">Rubellimicrobium aerolatum</name>
    <dbReference type="NCBI Taxonomy" id="490979"/>
    <lineage>
        <taxon>Bacteria</taxon>
        <taxon>Pseudomonadati</taxon>
        <taxon>Pseudomonadota</taxon>
        <taxon>Alphaproteobacteria</taxon>
        <taxon>Rhodobacterales</taxon>
        <taxon>Roseobacteraceae</taxon>
        <taxon>Rubellimicrobium</taxon>
    </lineage>
</organism>